<dbReference type="InterPro" id="IPR012902">
    <property type="entry name" value="N_methyl_site"/>
</dbReference>
<keyword evidence="4" id="KW-1133">Transmembrane helix</keyword>
<dbReference type="HOGENOM" id="CLU_091705_4_2_6"/>
<evidence type="ECO:0000256" key="2">
    <source>
        <dbReference type="ARBA" id="ARBA00022481"/>
    </source>
</evidence>
<dbReference type="GO" id="GO:0007155">
    <property type="term" value="P:cell adhesion"/>
    <property type="evidence" value="ECO:0007669"/>
    <property type="project" value="InterPro"/>
</dbReference>
<dbReference type="AlphaFoldDB" id="N9RQX9"/>
<dbReference type="Pfam" id="PF00114">
    <property type="entry name" value="Pilin"/>
    <property type="match status" value="1"/>
</dbReference>
<evidence type="ECO:0000313" key="6">
    <source>
        <dbReference type="Proteomes" id="UP000013084"/>
    </source>
</evidence>
<dbReference type="Pfam" id="PF07963">
    <property type="entry name" value="N_methyl"/>
    <property type="match status" value="1"/>
</dbReference>
<dbReference type="Proteomes" id="UP000013084">
    <property type="component" value="Unassembled WGS sequence"/>
</dbReference>
<comment type="caution">
    <text evidence="5">The sequence shown here is derived from an EMBL/GenBank/DDBJ whole genome shotgun (WGS) entry which is preliminary data.</text>
</comment>
<keyword evidence="3" id="KW-0281">Fimbrium</keyword>
<dbReference type="InterPro" id="IPR045584">
    <property type="entry name" value="Pilin-like"/>
</dbReference>
<evidence type="ECO:0008006" key="7">
    <source>
        <dbReference type="Google" id="ProtNLM"/>
    </source>
</evidence>
<dbReference type="Gene3D" id="3.30.700.10">
    <property type="entry name" value="Glycoprotein, Type 4 Pilin"/>
    <property type="match status" value="1"/>
</dbReference>
<dbReference type="PATRIC" id="fig|1217700.3.peg.862"/>
<gene>
    <name evidence="5" type="ORF">F902_00904</name>
</gene>
<keyword evidence="2" id="KW-0488">Methylation</keyword>
<dbReference type="OrthoDB" id="115249at2"/>
<keyword evidence="4" id="KW-0812">Transmembrane</keyword>
<dbReference type="EMBL" id="APRN01000033">
    <property type="protein sequence ID" value="ENX60364.1"/>
    <property type="molecule type" value="Genomic_DNA"/>
</dbReference>
<dbReference type="PANTHER" id="PTHR30093">
    <property type="entry name" value="GENERAL SECRETION PATHWAY PROTEIN G"/>
    <property type="match status" value="1"/>
</dbReference>
<dbReference type="PANTHER" id="PTHR30093:SF34">
    <property type="entry name" value="PREPILIN PEPTIDASE-DEPENDENT PROTEIN D"/>
    <property type="match status" value="1"/>
</dbReference>
<organism evidence="5 6">
    <name type="scientific">Acinetobacter higginsii</name>
    <dbReference type="NCBI Taxonomy" id="70347"/>
    <lineage>
        <taxon>Bacteria</taxon>
        <taxon>Pseudomonadati</taxon>
        <taxon>Pseudomonadota</taxon>
        <taxon>Gammaproteobacteria</taxon>
        <taxon>Moraxellales</taxon>
        <taxon>Moraxellaceae</taxon>
        <taxon>Acinetobacter</taxon>
    </lineage>
</organism>
<evidence type="ECO:0000256" key="4">
    <source>
        <dbReference type="SAM" id="Phobius"/>
    </source>
</evidence>
<keyword evidence="4" id="KW-0472">Membrane</keyword>
<dbReference type="NCBIfam" id="TIGR02532">
    <property type="entry name" value="IV_pilin_GFxxxE"/>
    <property type="match status" value="1"/>
</dbReference>
<accession>N9RQX9</accession>
<comment type="similarity">
    <text evidence="1 3">Belongs to the N-Me-Phe pilin family.</text>
</comment>
<dbReference type="RefSeq" id="WP_005201324.1">
    <property type="nucleotide sequence ID" value="NZ_KB850071.1"/>
</dbReference>
<reference evidence="5 6" key="1">
    <citation type="submission" date="2013-02" db="EMBL/GenBank/DDBJ databases">
        <title>The Genome Sequence of Acinetobacter sp. CIP 70.18.</title>
        <authorList>
            <consortium name="The Broad Institute Genome Sequencing Platform"/>
            <consortium name="The Broad Institute Genome Sequencing Center for Infectious Disease"/>
            <person name="Cerqueira G."/>
            <person name="Feldgarden M."/>
            <person name="Courvalin P."/>
            <person name="Perichon B."/>
            <person name="Grillot-Courvalin C."/>
            <person name="Clermont D."/>
            <person name="Rocha E."/>
            <person name="Yoon E.-J."/>
            <person name="Nemec A."/>
            <person name="Walker B."/>
            <person name="Young S.K."/>
            <person name="Zeng Q."/>
            <person name="Gargeya S."/>
            <person name="Fitzgerald M."/>
            <person name="Haas B."/>
            <person name="Abouelleil A."/>
            <person name="Alvarado L."/>
            <person name="Arachchi H.M."/>
            <person name="Berlin A.M."/>
            <person name="Chapman S.B."/>
            <person name="Dewar J."/>
            <person name="Goldberg J."/>
            <person name="Griggs A."/>
            <person name="Gujja S."/>
            <person name="Hansen M."/>
            <person name="Howarth C."/>
            <person name="Imamovic A."/>
            <person name="Larimer J."/>
            <person name="McCowan C."/>
            <person name="Murphy C."/>
            <person name="Neiman D."/>
            <person name="Pearson M."/>
            <person name="Priest M."/>
            <person name="Roberts A."/>
            <person name="Saif S."/>
            <person name="Shea T."/>
            <person name="Sisk P."/>
            <person name="Sykes S."/>
            <person name="Wortman J."/>
            <person name="Nusbaum C."/>
            <person name="Birren B."/>
        </authorList>
    </citation>
    <scope>NUCLEOTIDE SEQUENCE [LARGE SCALE GENOMIC DNA]</scope>
    <source>
        <strain evidence="5 6">CIP 70.18</strain>
    </source>
</reference>
<dbReference type="GO" id="GO:0009289">
    <property type="term" value="C:pilus"/>
    <property type="evidence" value="ECO:0007669"/>
    <property type="project" value="InterPro"/>
</dbReference>
<evidence type="ECO:0000256" key="3">
    <source>
        <dbReference type="RuleBase" id="RU000389"/>
    </source>
</evidence>
<keyword evidence="6" id="KW-1185">Reference proteome</keyword>
<dbReference type="SUPFAM" id="SSF54523">
    <property type="entry name" value="Pili subunits"/>
    <property type="match status" value="1"/>
</dbReference>
<evidence type="ECO:0000313" key="5">
    <source>
        <dbReference type="EMBL" id="ENX60364.1"/>
    </source>
</evidence>
<feature type="transmembrane region" description="Helical" evidence="4">
    <location>
        <begin position="7"/>
        <end position="28"/>
    </location>
</feature>
<dbReference type="PROSITE" id="PS00409">
    <property type="entry name" value="PROKAR_NTER_METHYL"/>
    <property type="match status" value="1"/>
</dbReference>
<proteinExistence type="inferred from homology"/>
<evidence type="ECO:0000256" key="1">
    <source>
        <dbReference type="ARBA" id="ARBA00005233"/>
    </source>
</evidence>
<dbReference type="InterPro" id="IPR001082">
    <property type="entry name" value="Pilin"/>
</dbReference>
<sequence length="140" mass="14936">MNKGFTLIELMIVVAIIGVLAAIALPLYQNYVARSQITSAIAELNGARTQYELVMNDGANSSAFTTDNMGFSAPDSQFCHYLVHAPDAGGVSQPALECQMHSVATVLLGKSIYLNRQANGSWRCSASAGIPNRLKPVDCT</sequence>
<name>N9RQX9_9GAMM</name>
<protein>
    <recommendedName>
        <fullName evidence="7">Prepilin-type N-terminal cleavage/methylation domain-containing protein</fullName>
    </recommendedName>
</protein>